<evidence type="ECO:0000259" key="7">
    <source>
        <dbReference type="PROSITE" id="PS51123"/>
    </source>
</evidence>
<keyword evidence="2 4" id="KW-0472">Membrane</keyword>
<keyword evidence="6" id="KW-0812">Transmembrane</keyword>
<evidence type="ECO:0000313" key="8">
    <source>
        <dbReference type="EMBL" id="BBO70398.1"/>
    </source>
</evidence>
<keyword evidence="3" id="KW-0998">Cell outer membrane</keyword>
<dbReference type="Proteomes" id="UP000427906">
    <property type="component" value="Chromosome"/>
</dbReference>
<evidence type="ECO:0000256" key="3">
    <source>
        <dbReference type="ARBA" id="ARBA00023237"/>
    </source>
</evidence>
<dbReference type="PANTHER" id="PTHR30329">
    <property type="entry name" value="STATOR ELEMENT OF FLAGELLAR MOTOR COMPLEX"/>
    <property type="match status" value="1"/>
</dbReference>
<reference evidence="8 9" key="1">
    <citation type="submission" date="2019-11" db="EMBL/GenBank/DDBJ databases">
        <title>Comparative genomics of hydrocarbon-degrading Desulfosarcina strains.</title>
        <authorList>
            <person name="Watanabe M."/>
            <person name="Kojima H."/>
            <person name="Fukui M."/>
        </authorList>
    </citation>
    <scope>NUCLEOTIDE SEQUENCE [LARGE SCALE GENOMIC DNA]</scope>
    <source>
        <strain evidence="8 9">PL12</strain>
    </source>
</reference>
<dbReference type="OrthoDB" id="9805566at2"/>
<name>A0A5K7YNL7_9BACT</name>
<sequence length="637" mass="70007">MSESSSHSRGSPGGQHEEIPGKPLETLRSLIVGPTDHRLDGVARALDNPEQRAQDISRVLPRAVTLGASENNRLAVALEPIMENAIRASIKKDRRILVDALFPVMGPAIRKAIASTIQGLIQNFNQLLEHSVSIRGLRWRLEALRTRRPFAEVVLLNTLVYQVEQVFLIHRDSGLLVAHVVAKTAVAQNPDLVSGMLTAIKDFVQDSFGAAQTDTLETFQVGERKIWIEHGAYAMLALVLQGNPPVDLRLMMRDALDEIHLKQSDALASFDGDGEPFEVCRPILDGLLQIQFNRQQQSSYRPWIAAAVALALIGWVIFLQMADAGRWGHFAKRLHAQPGIVVTRMEETDGRRHIYGLKDPYAPDPAALVAPAGLSPESVVFHWEPYQSAHPAFAQRRITTLFDPPATIVLDFDKGLLQASGSAFHPWIEDARRLALMVPWIDHFSDLQVVDIDEHLDRPPTVTLALDGKTLRAGGSASHRWIARARTQTADLPGIEAYDDSRLVDADEQAWDAVTRTIVQSVFYFEAGHNQLAAGQDKHLQAVAGAVRRLAALSRLLNRPLRIDVIGHADNTGNEMFNIAISRKRAQAVADALIASGIDPTVLTVHAAGSGEPAPDVDRATHATNRRVVFKVNPTAN</sequence>
<dbReference type="CDD" id="cd07185">
    <property type="entry name" value="OmpA_C-like"/>
    <property type="match status" value="1"/>
</dbReference>
<evidence type="ECO:0000256" key="2">
    <source>
        <dbReference type="ARBA" id="ARBA00023136"/>
    </source>
</evidence>
<dbReference type="SUPFAM" id="SSF103088">
    <property type="entry name" value="OmpA-like"/>
    <property type="match status" value="1"/>
</dbReference>
<dbReference type="PANTHER" id="PTHR30329:SF21">
    <property type="entry name" value="LIPOPROTEIN YIAD-RELATED"/>
    <property type="match status" value="1"/>
</dbReference>
<dbReference type="EMBL" id="AP021874">
    <property type="protein sequence ID" value="BBO70398.1"/>
    <property type="molecule type" value="Genomic_DNA"/>
</dbReference>
<evidence type="ECO:0000256" key="6">
    <source>
        <dbReference type="SAM" id="Phobius"/>
    </source>
</evidence>
<organism evidence="8 9">
    <name type="scientific">Desulfosarcina alkanivorans</name>
    <dbReference type="NCBI Taxonomy" id="571177"/>
    <lineage>
        <taxon>Bacteria</taxon>
        <taxon>Pseudomonadati</taxon>
        <taxon>Thermodesulfobacteriota</taxon>
        <taxon>Desulfobacteria</taxon>
        <taxon>Desulfobacterales</taxon>
        <taxon>Desulfosarcinaceae</taxon>
        <taxon>Desulfosarcina</taxon>
    </lineage>
</organism>
<keyword evidence="6" id="KW-1133">Transmembrane helix</keyword>
<evidence type="ECO:0000256" key="5">
    <source>
        <dbReference type="SAM" id="MobiDB-lite"/>
    </source>
</evidence>
<accession>A0A5K7YNL7</accession>
<protein>
    <recommendedName>
        <fullName evidence="7">OmpA-like domain-containing protein</fullName>
    </recommendedName>
</protein>
<dbReference type="InterPro" id="IPR006664">
    <property type="entry name" value="OMP_bac"/>
</dbReference>
<evidence type="ECO:0000256" key="1">
    <source>
        <dbReference type="ARBA" id="ARBA00004442"/>
    </source>
</evidence>
<dbReference type="PRINTS" id="PR01021">
    <property type="entry name" value="OMPADOMAIN"/>
</dbReference>
<feature type="compositionally biased region" description="Low complexity" evidence="5">
    <location>
        <begin position="1"/>
        <end position="10"/>
    </location>
</feature>
<dbReference type="Pfam" id="PF00691">
    <property type="entry name" value="OmpA"/>
    <property type="match status" value="1"/>
</dbReference>
<feature type="transmembrane region" description="Helical" evidence="6">
    <location>
        <begin position="303"/>
        <end position="322"/>
    </location>
</feature>
<keyword evidence="9" id="KW-1185">Reference proteome</keyword>
<dbReference type="AlphaFoldDB" id="A0A5K7YNL7"/>
<dbReference type="KEGG" id="dalk:DSCA_43280"/>
<gene>
    <name evidence="8" type="ORF">DSCA_43280</name>
</gene>
<dbReference type="InterPro" id="IPR036737">
    <property type="entry name" value="OmpA-like_sf"/>
</dbReference>
<feature type="region of interest" description="Disordered" evidence="5">
    <location>
        <begin position="1"/>
        <end position="23"/>
    </location>
</feature>
<dbReference type="PROSITE" id="PS51123">
    <property type="entry name" value="OMPA_2"/>
    <property type="match status" value="1"/>
</dbReference>
<proteinExistence type="predicted"/>
<dbReference type="GO" id="GO:0009279">
    <property type="term" value="C:cell outer membrane"/>
    <property type="evidence" value="ECO:0007669"/>
    <property type="project" value="UniProtKB-SubCell"/>
</dbReference>
<dbReference type="InterPro" id="IPR006665">
    <property type="entry name" value="OmpA-like"/>
</dbReference>
<feature type="domain" description="OmpA-like" evidence="7">
    <location>
        <begin position="512"/>
        <end position="636"/>
    </location>
</feature>
<dbReference type="InterPro" id="IPR050330">
    <property type="entry name" value="Bact_OuterMem_StrucFunc"/>
</dbReference>
<comment type="subcellular location">
    <subcellularLocation>
        <location evidence="1">Cell outer membrane</location>
    </subcellularLocation>
</comment>
<dbReference type="Gene3D" id="3.30.1330.60">
    <property type="entry name" value="OmpA-like domain"/>
    <property type="match status" value="1"/>
</dbReference>
<evidence type="ECO:0000256" key="4">
    <source>
        <dbReference type="PROSITE-ProRule" id="PRU00473"/>
    </source>
</evidence>
<dbReference type="RefSeq" id="WP_155318350.1">
    <property type="nucleotide sequence ID" value="NZ_AP021874.1"/>
</dbReference>
<evidence type="ECO:0000313" key="9">
    <source>
        <dbReference type="Proteomes" id="UP000427906"/>
    </source>
</evidence>